<dbReference type="AlphaFoldDB" id="A0A8J3M0W5"/>
<gene>
    <name evidence="2" type="ORF">Pka01_01430</name>
</gene>
<dbReference type="SMART" id="SM00631">
    <property type="entry name" value="Zn_pept"/>
    <property type="match status" value="1"/>
</dbReference>
<name>A0A8J3M0W5_9ACTN</name>
<reference evidence="2 3" key="1">
    <citation type="submission" date="2021-01" db="EMBL/GenBank/DDBJ databases">
        <title>Whole genome shotgun sequence of Planotetraspora kaengkrachanensis NBRC 104272.</title>
        <authorList>
            <person name="Komaki H."/>
            <person name="Tamura T."/>
        </authorList>
    </citation>
    <scope>NUCLEOTIDE SEQUENCE [LARGE SCALE GENOMIC DNA]</scope>
    <source>
        <strain evidence="2 3">NBRC 104272</strain>
    </source>
</reference>
<dbReference type="GO" id="GO:0004181">
    <property type="term" value="F:metallocarboxypeptidase activity"/>
    <property type="evidence" value="ECO:0007669"/>
    <property type="project" value="InterPro"/>
</dbReference>
<evidence type="ECO:0000313" key="2">
    <source>
        <dbReference type="EMBL" id="GIG77016.1"/>
    </source>
</evidence>
<dbReference type="SUPFAM" id="SSF53187">
    <property type="entry name" value="Zn-dependent exopeptidases"/>
    <property type="match status" value="1"/>
</dbReference>
<feature type="domain" description="Peptidase M14" evidence="1">
    <location>
        <begin position="75"/>
        <end position="343"/>
    </location>
</feature>
<dbReference type="Proteomes" id="UP000630097">
    <property type="component" value="Unassembled WGS sequence"/>
</dbReference>
<keyword evidence="3" id="KW-1185">Reference proteome</keyword>
<dbReference type="EMBL" id="BONV01000001">
    <property type="protein sequence ID" value="GIG77016.1"/>
    <property type="molecule type" value="Genomic_DNA"/>
</dbReference>
<dbReference type="Gene3D" id="3.40.630.10">
    <property type="entry name" value="Zn peptidases"/>
    <property type="match status" value="1"/>
</dbReference>
<accession>A0A8J3M0W5</accession>
<sequence>MRPSSASYRRFPFGKATTVAVIALTAFTLPFIPPASANSHGPKCSPDPNAHLTSVPSPESFFGFPLGKGQSRVVTTTEIRAYVDAVGRASDRVVTGTMAHSFTGQPLPYAIVSNKDHMGRKELAEIAEQVKSLRDPRSLKPDKAARIAKDTPAIVWVAGNVHGGETSGADAALKTLYELSSGLSCDVAERNDNLVTVIVPTQNPDGRDANRRQNDRGFDLNRDWFARTQPETDGKVAMLRDYPPQVFVDAHEMGGRQYFFPPNADPIHHEIADQPVDWINRIGAANAAGFGYNGACAGAVTTECYFNYATYDLFYMGYGDTVPATGFGAAGMTFEKGSSSAVEDRVQQQFNTQWATTGWAADNKREILGGYYDIWRTALKEGAEGTLEPNEVVQPTNTVQFPVPDVKVKSYFLLPGRQLGDVRKLVERLRGMDVEVYKVERSLKVPNARVFGGRSAKNLTVPEGAYWIPMNQPQKHWIQALLAEDPYVPFPYFYDVSSWSNPLLMGIDTVYTGDTLSPKVERVKRVEGGTDGKAHKNGSYTYPMDSAAASELTFRLLGSKVPVSRDLETGQVSLPARAIGEDDLDDLARPLGVTVHASSRPASGTPLSLPDTGLFAGTGISTTSGSYGEARYVLGDHWGLPLTQVTAADINGNTPAFTGRTALVVPDGSSSTGGLTAEGLANLKAWVAAGGTYLGLRNEGTRLARSAGLTSTTEKAKPTGYQVIGSHFRVDVATDAPVALGRPAEDFQFNNSDPILNPSQTGTNVLTYPADDTFWSNGYTVGADALKGTVSLVDEPTGTGHAVLFAYNPLFRAYNENGIHLVANALLEPKAPAAAAAQRTAAPQAGAEALRSAAAEAPEPADLGGQWRPIGIEVAGSDLARTEAVVRRYTDTALTAEAGGSAYITIPNPEGLAADEHPFLRDLVSALRTAQIPLRSVVG</sequence>
<dbReference type="GO" id="GO:0006508">
    <property type="term" value="P:proteolysis"/>
    <property type="evidence" value="ECO:0007669"/>
    <property type="project" value="InterPro"/>
</dbReference>
<comment type="caution">
    <text evidence="2">The sequence shown here is derived from an EMBL/GenBank/DDBJ whole genome shotgun (WGS) entry which is preliminary data.</text>
</comment>
<evidence type="ECO:0000259" key="1">
    <source>
        <dbReference type="SMART" id="SM00631"/>
    </source>
</evidence>
<dbReference type="RefSeq" id="WP_203880545.1">
    <property type="nucleotide sequence ID" value="NZ_BAABHH010000001.1"/>
</dbReference>
<dbReference type="InterPro" id="IPR000834">
    <property type="entry name" value="Peptidase_M14"/>
</dbReference>
<proteinExistence type="predicted"/>
<protein>
    <submittedName>
        <fullName evidence="2">Peptidase M14</fullName>
    </submittedName>
</protein>
<dbReference type="GO" id="GO:0008270">
    <property type="term" value="F:zinc ion binding"/>
    <property type="evidence" value="ECO:0007669"/>
    <property type="project" value="InterPro"/>
</dbReference>
<dbReference type="Pfam" id="PF00246">
    <property type="entry name" value="Peptidase_M14"/>
    <property type="match status" value="1"/>
</dbReference>
<organism evidence="2 3">
    <name type="scientific">Planotetraspora kaengkrachanensis</name>
    <dbReference type="NCBI Taxonomy" id="575193"/>
    <lineage>
        <taxon>Bacteria</taxon>
        <taxon>Bacillati</taxon>
        <taxon>Actinomycetota</taxon>
        <taxon>Actinomycetes</taxon>
        <taxon>Streptosporangiales</taxon>
        <taxon>Streptosporangiaceae</taxon>
        <taxon>Planotetraspora</taxon>
    </lineage>
</organism>
<evidence type="ECO:0000313" key="3">
    <source>
        <dbReference type="Proteomes" id="UP000630097"/>
    </source>
</evidence>